<dbReference type="Proteomes" id="UP001610063">
    <property type="component" value="Unassembled WGS sequence"/>
</dbReference>
<sequence>MKRQYSVVVPDDSHQVLQKHLLRLDGQEDLCFATYNQSSGEERLTGIISTVILPEADEREVHGNVSFKANYFERAIRVARSRKEGLVFLHSHPFPGWQDMSHDDIVAEKRMAPASKAATGFPLLGMTIGTDQAWSARFWTKSQTEKRKYDRNWCESVRVLSDRLSVTFNDNLLLPSFDAGKQLRTISAWGQKTQEDLSRLRIGIVGLGSVGSIVAEILARTGFSKFVLIDFDAVEEKNLDRTTFLQEDVGRAKVFAMKDAIIRSATSPSLDVRCIEYSICEKEGFYASLDCDVIFSCVDRPWPRQVINFISYGHLIPAIDGGILVRSNKDNTRLIGADWKVHTVGKGRPCLECLGQYKTSNAILEKDGKLDDPSYLQGLDKSQFQEVHENVFPFSSNVASLEVLQLLSLVLAPSGLSNIGQQTFHFVTGELERNKSHTCDPNCFFPSVLGRGDSVGIEVFGNHIVAEKAREARS</sequence>
<dbReference type="InterPro" id="IPR045886">
    <property type="entry name" value="ThiF/MoeB/HesA"/>
</dbReference>
<dbReference type="EMBL" id="JBIPKE010000014">
    <property type="protein sequence ID" value="MFH6983103.1"/>
    <property type="molecule type" value="Genomic_DNA"/>
</dbReference>
<dbReference type="InterPro" id="IPR000594">
    <property type="entry name" value="ThiF_NAD_FAD-bd"/>
</dbReference>
<dbReference type="SUPFAM" id="SSF69572">
    <property type="entry name" value="Activating enzymes of the ubiquitin-like proteins"/>
    <property type="match status" value="1"/>
</dbReference>
<protein>
    <submittedName>
        <fullName evidence="2">HesA/MoeB/ThiF family protein</fullName>
    </submittedName>
</protein>
<evidence type="ECO:0000259" key="1">
    <source>
        <dbReference type="Pfam" id="PF00899"/>
    </source>
</evidence>
<keyword evidence="3" id="KW-1185">Reference proteome</keyword>
<name>A0ABW7N692_9BACT</name>
<evidence type="ECO:0000313" key="2">
    <source>
        <dbReference type="EMBL" id="MFH6983103.1"/>
    </source>
</evidence>
<organism evidence="2 3">
    <name type="scientific">Marinoscillum luteum</name>
    <dbReference type="NCBI Taxonomy" id="861051"/>
    <lineage>
        <taxon>Bacteria</taxon>
        <taxon>Pseudomonadati</taxon>
        <taxon>Bacteroidota</taxon>
        <taxon>Cytophagia</taxon>
        <taxon>Cytophagales</taxon>
        <taxon>Reichenbachiellaceae</taxon>
        <taxon>Marinoscillum</taxon>
    </lineage>
</organism>
<dbReference type="Pfam" id="PF00899">
    <property type="entry name" value="ThiF"/>
    <property type="match status" value="1"/>
</dbReference>
<dbReference type="Gene3D" id="3.40.50.720">
    <property type="entry name" value="NAD(P)-binding Rossmann-like Domain"/>
    <property type="match status" value="1"/>
</dbReference>
<feature type="domain" description="THIF-type NAD/FAD binding fold" evidence="1">
    <location>
        <begin position="182"/>
        <end position="413"/>
    </location>
</feature>
<proteinExistence type="predicted"/>
<dbReference type="PANTHER" id="PTHR43267:SF1">
    <property type="entry name" value="TRNA THREONYLCARBAMOYLADENOSINE DEHYDRATASE"/>
    <property type="match status" value="1"/>
</dbReference>
<dbReference type="PANTHER" id="PTHR43267">
    <property type="entry name" value="TRNA THREONYLCARBAMOYLADENOSINE DEHYDRATASE"/>
    <property type="match status" value="1"/>
</dbReference>
<comment type="caution">
    <text evidence="2">The sequence shown here is derived from an EMBL/GenBank/DDBJ whole genome shotgun (WGS) entry which is preliminary data.</text>
</comment>
<dbReference type="InterPro" id="IPR035985">
    <property type="entry name" value="Ubiquitin-activating_enz"/>
</dbReference>
<gene>
    <name evidence="2" type="ORF">ACHKAR_06615</name>
</gene>
<reference evidence="2 3" key="1">
    <citation type="journal article" date="2013" name="Int. J. Syst. Evol. Microbiol.">
        <title>Marinoscillum luteum sp. nov., isolated from marine sediment.</title>
        <authorList>
            <person name="Cha I.T."/>
            <person name="Park S.J."/>
            <person name="Kim S.J."/>
            <person name="Kim J.G."/>
            <person name="Jung M.Y."/>
            <person name="Shin K.S."/>
            <person name="Kwon K.K."/>
            <person name="Yang S.H."/>
            <person name="Seo Y.S."/>
            <person name="Rhee S.K."/>
        </authorList>
    </citation>
    <scope>NUCLEOTIDE SEQUENCE [LARGE SCALE GENOMIC DNA]</scope>
    <source>
        <strain evidence="2 3">KCTC 23939</strain>
    </source>
</reference>
<evidence type="ECO:0000313" key="3">
    <source>
        <dbReference type="Proteomes" id="UP001610063"/>
    </source>
</evidence>
<dbReference type="RefSeq" id="WP_395416677.1">
    <property type="nucleotide sequence ID" value="NZ_JBIPKE010000014.1"/>
</dbReference>
<accession>A0ABW7N692</accession>